<evidence type="ECO:0000256" key="1">
    <source>
        <dbReference type="SAM" id="SignalP"/>
    </source>
</evidence>
<dbReference type="AlphaFoldDB" id="A0A5P9XW90"/>
<organism evidence="2 3">
    <name type="scientific">Acidithiobacillus thiooxidans ATCC 19377</name>
    <dbReference type="NCBI Taxonomy" id="637390"/>
    <lineage>
        <taxon>Bacteria</taxon>
        <taxon>Pseudomonadati</taxon>
        <taxon>Pseudomonadota</taxon>
        <taxon>Acidithiobacillia</taxon>
        <taxon>Acidithiobacillales</taxon>
        <taxon>Acidithiobacillaceae</taxon>
        <taxon>Acidithiobacillus</taxon>
    </lineage>
</organism>
<name>A0A5P9XW90_ACITH</name>
<protein>
    <submittedName>
        <fullName evidence="2">Uncharacterized protein</fullName>
    </submittedName>
</protein>
<feature type="chain" id="PRO_5024410886" evidence="1">
    <location>
        <begin position="22"/>
        <end position="223"/>
    </location>
</feature>
<feature type="signal peptide" evidence="1">
    <location>
        <begin position="1"/>
        <end position="21"/>
    </location>
</feature>
<sequence length="223" mass="24872">MRKNQLLLLCMFCLGNTGVWAGENPLLLPTPENTVTEPLAGRLKINGVDIHATQFHVNAEEERLRSHFVEACAQLRGSYTENNLRGEHIQGCITPPYSLTSQWHMEGNTAYGTLSSLRMDQRTERDPLPDDLPLPANAEILQDIDSHDHGIHGRVLHIHVNIPASDLRTLLEKALLARQWRGSPAMQGQISVISMNKDNRHLDMVIGADGVGESRVIVVLDQR</sequence>
<dbReference type="Proteomes" id="UP000363590">
    <property type="component" value="Chromosome"/>
</dbReference>
<reference evidence="2 3" key="1">
    <citation type="submission" date="2019-10" db="EMBL/GenBank/DDBJ databases">
        <authorList>
            <person name="Wang R."/>
        </authorList>
    </citation>
    <scope>NUCLEOTIDE SEQUENCE [LARGE SCALE GENOMIC DNA]</scope>
    <source>
        <strain evidence="2 3">ATCC 19377</strain>
    </source>
</reference>
<proteinExistence type="predicted"/>
<dbReference type="EMBL" id="CP045571">
    <property type="protein sequence ID" value="QFX97516.1"/>
    <property type="molecule type" value="Genomic_DNA"/>
</dbReference>
<evidence type="ECO:0000313" key="3">
    <source>
        <dbReference type="Proteomes" id="UP000363590"/>
    </source>
</evidence>
<dbReference type="KEGG" id="atx:GCD22_03452"/>
<accession>A0A5P9XW90</accession>
<keyword evidence="1" id="KW-0732">Signal</keyword>
<gene>
    <name evidence="2" type="ORF">GCD22_03452</name>
</gene>
<evidence type="ECO:0000313" key="2">
    <source>
        <dbReference type="EMBL" id="QFX97516.1"/>
    </source>
</evidence>